<dbReference type="Proteomes" id="UP001066276">
    <property type="component" value="Chromosome 11"/>
</dbReference>
<proteinExistence type="predicted"/>
<keyword evidence="2" id="KW-1185">Reference proteome</keyword>
<evidence type="ECO:0000313" key="1">
    <source>
        <dbReference type="EMBL" id="KAJ1088492.1"/>
    </source>
</evidence>
<sequence>MVEDHHSAPAGSLGAGVFLPSGCPAEAAVIACASLGTSVTVNKSRARPAPLLLTRSVFPRESQPALGTARAQSGSCSVWSRAHRSLHLTSCLRSDSAPEVLRPEFHEKG</sequence>
<evidence type="ECO:0000313" key="2">
    <source>
        <dbReference type="Proteomes" id="UP001066276"/>
    </source>
</evidence>
<name>A0AAV7LBY0_PLEWA</name>
<comment type="caution">
    <text evidence="1">The sequence shown here is derived from an EMBL/GenBank/DDBJ whole genome shotgun (WGS) entry which is preliminary data.</text>
</comment>
<gene>
    <name evidence="1" type="ORF">NDU88_001649</name>
</gene>
<accession>A0AAV7LBY0</accession>
<protein>
    <submittedName>
        <fullName evidence="1">Uncharacterized protein</fullName>
    </submittedName>
</protein>
<dbReference type="AlphaFoldDB" id="A0AAV7LBY0"/>
<reference evidence="1" key="1">
    <citation type="journal article" date="2022" name="bioRxiv">
        <title>Sequencing and chromosome-scale assembly of the giantPleurodeles waltlgenome.</title>
        <authorList>
            <person name="Brown T."/>
            <person name="Elewa A."/>
            <person name="Iarovenko S."/>
            <person name="Subramanian E."/>
            <person name="Araus A.J."/>
            <person name="Petzold A."/>
            <person name="Susuki M."/>
            <person name="Suzuki K.-i.T."/>
            <person name="Hayashi T."/>
            <person name="Toyoda A."/>
            <person name="Oliveira C."/>
            <person name="Osipova E."/>
            <person name="Leigh N.D."/>
            <person name="Simon A."/>
            <person name="Yun M.H."/>
        </authorList>
    </citation>
    <scope>NUCLEOTIDE SEQUENCE</scope>
    <source>
        <strain evidence="1">20211129_DDA</strain>
        <tissue evidence="1">Liver</tissue>
    </source>
</reference>
<organism evidence="1 2">
    <name type="scientific">Pleurodeles waltl</name>
    <name type="common">Iberian ribbed newt</name>
    <dbReference type="NCBI Taxonomy" id="8319"/>
    <lineage>
        <taxon>Eukaryota</taxon>
        <taxon>Metazoa</taxon>
        <taxon>Chordata</taxon>
        <taxon>Craniata</taxon>
        <taxon>Vertebrata</taxon>
        <taxon>Euteleostomi</taxon>
        <taxon>Amphibia</taxon>
        <taxon>Batrachia</taxon>
        <taxon>Caudata</taxon>
        <taxon>Salamandroidea</taxon>
        <taxon>Salamandridae</taxon>
        <taxon>Pleurodelinae</taxon>
        <taxon>Pleurodeles</taxon>
    </lineage>
</organism>
<dbReference type="EMBL" id="JANPWB010000015">
    <property type="protein sequence ID" value="KAJ1088492.1"/>
    <property type="molecule type" value="Genomic_DNA"/>
</dbReference>